<evidence type="ECO:0000256" key="4">
    <source>
        <dbReference type="PROSITE-ProRule" id="PRU00267"/>
    </source>
</evidence>
<dbReference type="PANTHER" id="PTHR48112">
    <property type="entry name" value="HIGH MOBILITY GROUP PROTEIN DSP1"/>
    <property type="match status" value="1"/>
</dbReference>
<feature type="compositionally biased region" description="Basic and acidic residues" evidence="5">
    <location>
        <begin position="173"/>
        <end position="184"/>
    </location>
</feature>
<evidence type="ECO:0000313" key="8">
    <source>
        <dbReference type="Proteomes" id="UP000654370"/>
    </source>
</evidence>
<evidence type="ECO:0000256" key="1">
    <source>
        <dbReference type="ARBA" id="ARBA00004123"/>
    </source>
</evidence>
<dbReference type="Pfam" id="PF00505">
    <property type="entry name" value="HMG_box"/>
    <property type="match status" value="1"/>
</dbReference>
<feature type="compositionally biased region" description="Basic and acidic residues" evidence="5">
    <location>
        <begin position="40"/>
        <end position="52"/>
    </location>
</feature>
<organism evidence="7 8">
    <name type="scientific">Mortierella isabellina</name>
    <name type="common">Filamentous fungus</name>
    <name type="synonym">Umbelopsis isabellina</name>
    <dbReference type="NCBI Taxonomy" id="91625"/>
    <lineage>
        <taxon>Eukaryota</taxon>
        <taxon>Fungi</taxon>
        <taxon>Fungi incertae sedis</taxon>
        <taxon>Mucoromycota</taxon>
        <taxon>Mucoromycotina</taxon>
        <taxon>Umbelopsidomycetes</taxon>
        <taxon>Umbelopsidales</taxon>
        <taxon>Umbelopsidaceae</taxon>
        <taxon>Umbelopsis</taxon>
    </lineage>
</organism>
<evidence type="ECO:0000256" key="2">
    <source>
        <dbReference type="ARBA" id="ARBA00023125"/>
    </source>
</evidence>
<dbReference type="Proteomes" id="UP000654370">
    <property type="component" value="Unassembled WGS sequence"/>
</dbReference>
<keyword evidence="8" id="KW-1185">Reference proteome</keyword>
<comment type="subcellular location">
    <subcellularLocation>
        <location evidence="1">Nucleus</location>
    </subcellularLocation>
</comment>
<accession>A0A8H7PY56</accession>
<dbReference type="InterPro" id="IPR036910">
    <property type="entry name" value="HMG_box_dom_sf"/>
</dbReference>
<feature type="compositionally biased region" description="Basic and acidic residues" evidence="5">
    <location>
        <begin position="107"/>
        <end position="143"/>
    </location>
</feature>
<dbReference type="GO" id="GO:0003677">
    <property type="term" value="F:DNA binding"/>
    <property type="evidence" value="ECO:0007669"/>
    <property type="project" value="UniProtKB-UniRule"/>
</dbReference>
<feature type="region of interest" description="Disordered" evidence="5">
    <location>
        <begin position="93"/>
        <end position="197"/>
    </location>
</feature>
<dbReference type="PANTHER" id="PTHR48112:SF32">
    <property type="entry name" value="HIGH MOBILITY GROUP PROTEIN B3"/>
    <property type="match status" value="1"/>
</dbReference>
<dbReference type="PROSITE" id="PS50118">
    <property type="entry name" value="HMG_BOX_2"/>
    <property type="match status" value="1"/>
</dbReference>
<feature type="region of interest" description="Disordered" evidence="5">
    <location>
        <begin position="35"/>
        <end position="60"/>
    </location>
</feature>
<dbReference type="Gene3D" id="1.10.30.10">
    <property type="entry name" value="High mobility group box domain"/>
    <property type="match status" value="1"/>
</dbReference>
<dbReference type="OrthoDB" id="1919336at2759"/>
<reference evidence="7" key="1">
    <citation type="submission" date="2020-12" db="EMBL/GenBank/DDBJ databases">
        <title>Metabolic potential, ecology and presence of endohyphal bacteria is reflected in genomic diversity of Mucoromycotina.</title>
        <authorList>
            <person name="Muszewska A."/>
            <person name="Okrasinska A."/>
            <person name="Steczkiewicz K."/>
            <person name="Drgas O."/>
            <person name="Orlowska M."/>
            <person name="Perlinska-Lenart U."/>
            <person name="Aleksandrzak-Piekarczyk T."/>
            <person name="Szatraj K."/>
            <person name="Zielenkiewicz U."/>
            <person name="Pilsyk S."/>
            <person name="Malc E."/>
            <person name="Mieczkowski P."/>
            <person name="Kruszewska J.S."/>
            <person name="Biernat P."/>
            <person name="Pawlowska J."/>
        </authorList>
    </citation>
    <scope>NUCLEOTIDE SEQUENCE</scope>
    <source>
        <strain evidence="7">WA0000067209</strain>
    </source>
</reference>
<dbReference type="InterPro" id="IPR009071">
    <property type="entry name" value="HMG_box_dom"/>
</dbReference>
<dbReference type="AlphaFoldDB" id="A0A8H7PY56"/>
<gene>
    <name evidence="7" type="ORF">INT43_006888</name>
</gene>
<dbReference type="InterPro" id="IPR050342">
    <property type="entry name" value="HMGB"/>
</dbReference>
<dbReference type="SUPFAM" id="SSF47095">
    <property type="entry name" value="HMG-box"/>
    <property type="match status" value="1"/>
</dbReference>
<sequence>MAKSPDTLKQELTAALEAAGKSLLETSELLKKVSSLQVTEEGKKKRSKDPNAPKRPMGSFFLFANDRREKLRKEHPDLDTKEIARKLGEEWKVLSDSKKKNWTQKADALKDRYNKDVEAYKTKEADDSTTKAEKATPEAEAAPKSKKKASKAKETPPATEANETAKRSKRSRAAADSKPDDSEKKAKKASSKSKKSA</sequence>
<dbReference type="SMART" id="SM00398">
    <property type="entry name" value="HMG"/>
    <property type="match status" value="1"/>
</dbReference>
<evidence type="ECO:0000313" key="7">
    <source>
        <dbReference type="EMBL" id="KAG2181963.1"/>
    </source>
</evidence>
<feature type="compositionally biased region" description="Basic residues" evidence="5">
    <location>
        <begin position="185"/>
        <end position="197"/>
    </location>
</feature>
<keyword evidence="3 4" id="KW-0539">Nucleus</keyword>
<protein>
    <recommendedName>
        <fullName evidence="6">HMG box domain-containing protein</fullName>
    </recommendedName>
</protein>
<feature type="DNA-binding region" description="HMG box" evidence="4">
    <location>
        <begin position="53"/>
        <end position="121"/>
    </location>
</feature>
<proteinExistence type="predicted"/>
<keyword evidence="2 4" id="KW-0238">DNA-binding</keyword>
<feature type="domain" description="HMG box" evidence="6">
    <location>
        <begin position="53"/>
        <end position="121"/>
    </location>
</feature>
<comment type="caution">
    <text evidence="7">The sequence shown here is derived from an EMBL/GenBank/DDBJ whole genome shotgun (WGS) entry which is preliminary data.</text>
</comment>
<dbReference type="EMBL" id="JAEPQZ010000004">
    <property type="protein sequence ID" value="KAG2181963.1"/>
    <property type="molecule type" value="Genomic_DNA"/>
</dbReference>
<evidence type="ECO:0000259" key="6">
    <source>
        <dbReference type="PROSITE" id="PS50118"/>
    </source>
</evidence>
<evidence type="ECO:0000256" key="5">
    <source>
        <dbReference type="SAM" id="MobiDB-lite"/>
    </source>
</evidence>
<dbReference type="GO" id="GO:0005634">
    <property type="term" value="C:nucleus"/>
    <property type="evidence" value="ECO:0007669"/>
    <property type="project" value="UniProtKB-SubCell"/>
</dbReference>
<evidence type="ECO:0000256" key="3">
    <source>
        <dbReference type="ARBA" id="ARBA00023242"/>
    </source>
</evidence>
<name>A0A8H7PY56_MORIS</name>